<keyword evidence="2" id="KW-1133">Transmembrane helix</keyword>
<feature type="compositionally biased region" description="Low complexity" evidence="1">
    <location>
        <begin position="65"/>
        <end position="83"/>
    </location>
</feature>
<evidence type="ECO:0000256" key="1">
    <source>
        <dbReference type="SAM" id="MobiDB-lite"/>
    </source>
</evidence>
<name>A0A0D2WTJ9_CAPO3</name>
<dbReference type="EMBL" id="KE346368">
    <property type="protein sequence ID" value="KJE94993.1"/>
    <property type="molecule type" value="Genomic_DNA"/>
</dbReference>
<feature type="transmembrane region" description="Helical" evidence="2">
    <location>
        <begin position="163"/>
        <end position="184"/>
    </location>
</feature>
<dbReference type="AlphaFoldDB" id="A0A0D2WTJ9"/>
<keyword evidence="2" id="KW-0812">Transmembrane</keyword>
<feature type="compositionally biased region" description="Acidic residues" evidence="1">
    <location>
        <begin position="98"/>
        <end position="107"/>
    </location>
</feature>
<feature type="region of interest" description="Disordered" evidence="1">
    <location>
        <begin position="1"/>
        <end position="158"/>
    </location>
</feature>
<feature type="compositionally biased region" description="Polar residues" evidence="1">
    <location>
        <begin position="287"/>
        <end position="309"/>
    </location>
</feature>
<keyword evidence="2" id="KW-0472">Membrane</keyword>
<feature type="compositionally biased region" description="Low complexity" evidence="1">
    <location>
        <begin position="142"/>
        <end position="151"/>
    </location>
</feature>
<feature type="compositionally biased region" description="Polar residues" evidence="1">
    <location>
        <begin position="1"/>
        <end position="11"/>
    </location>
</feature>
<dbReference type="Proteomes" id="UP000008743">
    <property type="component" value="Unassembled WGS sequence"/>
</dbReference>
<evidence type="ECO:0000313" key="4">
    <source>
        <dbReference type="Proteomes" id="UP000008743"/>
    </source>
</evidence>
<dbReference type="InParanoid" id="A0A0D2WTJ9"/>
<protein>
    <submittedName>
        <fullName evidence="3">Uncharacterized protein</fullName>
    </submittedName>
</protein>
<evidence type="ECO:0000313" key="3">
    <source>
        <dbReference type="EMBL" id="KJE94993.1"/>
    </source>
</evidence>
<reference evidence="4" key="1">
    <citation type="submission" date="2011-02" db="EMBL/GenBank/DDBJ databases">
        <title>The Genome Sequence of Capsaspora owczarzaki ATCC 30864.</title>
        <authorList>
            <person name="Russ C."/>
            <person name="Cuomo C."/>
            <person name="Burger G."/>
            <person name="Gray M.W."/>
            <person name="Holland P.W.H."/>
            <person name="King N."/>
            <person name="Lang F.B.F."/>
            <person name="Roger A.J."/>
            <person name="Ruiz-Trillo I."/>
            <person name="Young S.K."/>
            <person name="Zeng Q."/>
            <person name="Gargeya S."/>
            <person name="Alvarado L."/>
            <person name="Berlin A."/>
            <person name="Chapman S.B."/>
            <person name="Chen Z."/>
            <person name="Freedman E."/>
            <person name="Gellesch M."/>
            <person name="Goldberg J."/>
            <person name="Griggs A."/>
            <person name="Gujja S."/>
            <person name="Heilman E."/>
            <person name="Heiman D."/>
            <person name="Howarth C."/>
            <person name="Mehta T."/>
            <person name="Neiman D."/>
            <person name="Pearson M."/>
            <person name="Roberts A."/>
            <person name="Saif S."/>
            <person name="Shea T."/>
            <person name="Shenoy N."/>
            <person name="Sisk P."/>
            <person name="Stolte C."/>
            <person name="Sykes S."/>
            <person name="White J."/>
            <person name="Yandava C."/>
            <person name="Haas B."/>
            <person name="Nusbaum C."/>
            <person name="Birren B."/>
        </authorList>
    </citation>
    <scope>NUCLEOTIDE SEQUENCE</scope>
    <source>
        <strain evidence="4">ATCC 30864</strain>
    </source>
</reference>
<proteinExistence type="predicted"/>
<evidence type="ECO:0000256" key="2">
    <source>
        <dbReference type="SAM" id="Phobius"/>
    </source>
</evidence>
<sequence length="466" mass="49853">MSKYTKLSTADDNLDHGHMMSGNDMELDLMEAGRKHKGGSTNGTTATTSPPQHRGQASKSGGKPGTSAANGAAARSSRTGARGRPAHNGSSSSSNSSSDDDDDEEEVVFSSTPAAAAARNANGKSKAAASGSRASGKRRRTAAASASAVKPGRSERRSSSSTCFNLLVVLWNLVILGAILGLALELVNVISSMEDMRRQIAELQAAERARQDQPTSPGDISPGSTVQTQLADLSEKYFLLHGEWTVAKDTLEFVNDAVALFNATIVQPDSPRGLQIASIAEQLGATTTLSRSNEQRSNQNAEAISSMQETDAELRKSIDDNARNVADDFQIVRHEYQQIYINSIVNLTRRVDTVEALVATTNLNDVAQMVDGVLADVTSAKATVAQLSSVVEALPTDLGTFMPLMNDMNTRLTEFGQIAENDKSLVKLLEETATSAQNEARINANSIRNLQDRVGTLEEWRNRQSE</sequence>
<feature type="region of interest" description="Disordered" evidence="1">
    <location>
        <begin position="287"/>
        <end position="312"/>
    </location>
</feature>
<feature type="compositionally biased region" description="Low complexity" evidence="1">
    <location>
        <begin position="108"/>
        <end position="134"/>
    </location>
</feature>
<accession>A0A0D2WTJ9</accession>
<feature type="compositionally biased region" description="Polar residues" evidence="1">
    <location>
        <begin position="212"/>
        <end position="225"/>
    </location>
</feature>
<gene>
    <name evidence="3" type="ORF">CAOG_005524</name>
</gene>
<feature type="region of interest" description="Disordered" evidence="1">
    <location>
        <begin position="205"/>
        <end position="225"/>
    </location>
</feature>
<keyword evidence="4" id="KW-1185">Reference proteome</keyword>
<dbReference type="RefSeq" id="XP_004346197.2">
    <property type="nucleotide sequence ID" value="XM_004346147.2"/>
</dbReference>
<organism evidence="3 4">
    <name type="scientific">Capsaspora owczarzaki (strain ATCC 30864)</name>
    <dbReference type="NCBI Taxonomy" id="595528"/>
    <lineage>
        <taxon>Eukaryota</taxon>
        <taxon>Filasterea</taxon>
        <taxon>Capsaspora</taxon>
    </lineage>
</organism>